<sequence length="113" mass="12138">MLHVVISSLLFLLAGAAAVADEGPWSQPRWYVETTEAHGPFTHTTGMSVSQNAKAGRDDVEVMCQVTDVRAPRDAIVVRRRGKALFRQDACVKGGPIPGRCGGVKPGQWRPAA</sequence>
<name>A0ABQ4QDK0_9HYPH</name>
<dbReference type="Proteomes" id="UP001055117">
    <property type="component" value="Unassembled WGS sequence"/>
</dbReference>
<organism evidence="2 3">
    <name type="scientific">Methylobacterium cerastii</name>
    <dbReference type="NCBI Taxonomy" id="932741"/>
    <lineage>
        <taxon>Bacteria</taxon>
        <taxon>Pseudomonadati</taxon>
        <taxon>Pseudomonadota</taxon>
        <taxon>Alphaproteobacteria</taxon>
        <taxon>Hyphomicrobiales</taxon>
        <taxon>Methylobacteriaceae</taxon>
        <taxon>Methylobacterium</taxon>
    </lineage>
</organism>
<keyword evidence="3" id="KW-1185">Reference proteome</keyword>
<dbReference type="EMBL" id="BPQG01000010">
    <property type="protein sequence ID" value="GJD43187.1"/>
    <property type="molecule type" value="Genomic_DNA"/>
</dbReference>
<dbReference type="RefSeq" id="WP_238271164.1">
    <property type="nucleotide sequence ID" value="NZ_BPQG01000010.1"/>
</dbReference>
<feature type="signal peptide" evidence="1">
    <location>
        <begin position="1"/>
        <end position="20"/>
    </location>
</feature>
<gene>
    <name evidence="2" type="ORF">AFCDBAGC_1034</name>
</gene>
<feature type="chain" id="PRO_5045200905" evidence="1">
    <location>
        <begin position="21"/>
        <end position="113"/>
    </location>
</feature>
<protein>
    <submittedName>
        <fullName evidence="2">Uncharacterized protein</fullName>
    </submittedName>
</protein>
<reference evidence="2 3" key="1">
    <citation type="journal article" date="2021" name="Front. Microbiol.">
        <title>Comprehensive Comparative Genomics and Phenotyping of Methylobacterium Species.</title>
        <authorList>
            <person name="Alessa O."/>
            <person name="Ogura Y."/>
            <person name="Fujitani Y."/>
            <person name="Takami H."/>
            <person name="Hayashi T."/>
            <person name="Sahin N."/>
            <person name="Tani A."/>
        </authorList>
    </citation>
    <scope>NUCLEOTIDE SEQUENCE [LARGE SCALE GENOMIC DNA]</scope>
    <source>
        <strain evidence="2 3">DSM 23679</strain>
    </source>
</reference>
<accession>A0ABQ4QDK0</accession>
<keyword evidence="1" id="KW-0732">Signal</keyword>
<evidence type="ECO:0000313" key="2">
    <source>
        <dbReference type="EMBL" id="GJD43187.1"/>
    </source>
</evidence>
<proteinExistence type="predicted"/>
<evidence type="ECO:0000256" key="1">
    <source>
        <dbReference type="SAM" id="SignalP"/>
    </source>
</evidence>
<evidence type="ECO:0000313" key="3">
    <source>
        <dbReference type="Proteomes" id="UP001055117"/>
    </source>
</evidence>
<comment type="caution">
    <text evidence="2">The sequence shown here is derived from an EMBL/GenBank/DDBJ whole genome shotgun (WGS) entry which is preliminary data.</text>
</comment>